<dbReference type="Proteomes" id="UP001174909">
    <property type="component" value="Unassembled WGS sequence"/>
</dbReference>
<name>A0AA35WXS2_GEOBA</name>
<evidence type="ECO:0000256" key="1">
    <source>
        <dbReference type="SAM" id="MobiDB-lite"/>
    </source>
</evidence>
<comment type="caution">
    <text evidence="2">The sequence shown here is derived from an EMBL/GenBank/DDBJ whole genome shotgun (WGS) entry which is preliminary data.</text>
</comment>
<organism evidence="2 3">
    <name type="scientific">Geodia barretti</name>
    <name type="common">Barrett's horny sponge</name>
    <dbReference type="NCBI Taxonomy" id="519541"/>
    <lineage>
        <taxon>Eukaryota</taxon>
        <taxon>Metazoa</taxon>
        <taxon>Porifera</taxon>
        <taxon>Demospongiae</taxon>
        <taxon>Heteroscleromorpha</taxon>
        <taxon>Tetractinellida</taxon>
        <taxon>Astrophorina</taxon>
        <taxon>Geodiidae</taxon>
        <taxon>Geodia</taxon>
    </lineage>
</organism>
<accession>A0AA35WXS2</accession>
<gene>
    <name evidence="2" type="ORF">GBAR_LOCUS17270</name>
</gene>
<proteinExistence type="predicted"/>
<dbReference type="EMBL" id="CASHTH010002482">
    <property type="protein sequence ID" value="CAI8030447.1"/>
    <property type="molecule type" value="Genomic_DNA"/>
</dbReference>
<reference evidence="2" key="1">
    <citation type="submission" date="2023-03" db="EMBL/GenBank/DDBJ databases">
        <authorList>
            <person name="Steffen K."/>
            <person name="Cardenas P."/>
        </authorList>
    </citation>
    <scope>NUCLEOTIDE SEQUENCE</scope>
</reference>
<feature type="region of interest" description="Disordered" evidence="1">
    <location>
        <begin position="13"/>
        <end position="54"/>
    </location>
</feature>
<feature type="compositionally biased region" description="Basic and acidic residues" evidence="1">
    <location>
        <begin position="32"/>
        <end position="43"/>
    </location>
</feature>
<evidence type="ECO:0000313" key="3">
    <source>
        <dbReference type="Proteomes" id="UP001174909"/>
    </source>
</evidence>
<keyword evidence="3" id="KW-1185">Reference proteome</keyword>
<evidence type="ECO:0000313" key="2">
    <source>
        <dbReference type="EMBL" id="CAI8030447.1"/>
    </source>
</evidence>
<protein>
    <submittedName>
        <fullName evidence="2">Uncharacterized protein</fullName>
    </submittedName>
</protein>
<sequence length="87" mass="9684">MLNTRIRYSAAGLSSAPITKKHNRRPAQTVATRERDEIKEGANKRKREGMMGSQESVVLPCTRLMPRIRCRRLTASDVGSGRPCSSV</sequence>
<dbReference type="AlphaFoldDB" id="A0AA35WXS2"/>